<feature type="chain" id="PRO_5028040168" description="Serine hydrolase" evidence="1">
    <location>
        <begin position="25"/>
        <end position="263"/>
    </location>
</feature>
<evidence type="ECO:0000256" key="1">
    <source>
        <dbReference type="SAM" id="SignalP"/>
    </source>
</evidence>
<organism evidence="2 3">
    <name type="scientific">Nocardia huaxiensis</name>
    <dbReference type="NCBI Taxonomy" id="2755382"/>
    <lineage>
        <taxon>Bacteria</taxon>
        <taxon>Bacillati</taxon>
        <taxon>Actinomycetota</taxon>
        <taxon>Actinomycetes</taxon>
        <taxon>Mycobacteriales</taxon>
        <taxon>Nocardiaceae</taxon>
        <taxon>Nocardia</taxon>
    </lineage>
</organism>
<keyword evidence="1" id="KW-0732">Signal</keyword>
<dbReference type="SUPFAM" id="SSF56601">
    <property type="entry name" value="beta-lactamase/transpeptidase-like"/>
    <property type="match status" value="1"/>
</dbReference>
<dbReference type="KEGG" id="nhu:H0264_14835"/>
<dbReference type="InterPro" id="IPR012338">
    <property type="entry name" value="Beta-lactam/transpept-like"/>
</dbReference>
<dbReference type="AlphaFoldDB" id="A0A7D6VE85"/>
<evidence type="ECO:0000313" key="3">
    <source>
        <dbReference type="Proteomes" id="UP000515512"/>
    </source>
</evidence>
<name>A0A7D6VE85_9NOCA</name>
<feature type="signal peptide" evidence="1">
    <location>
        <begin position="1"/>
        <end position="24"/>
    </location>
</feature>
<sequence length="263" mass="27139">MGYRAAVLGMAGVAVVLGAGPAAAEVADPATVPPRTAISLRSVVPGVRWGTANETETRAGLSISKLYLADYALRHGDGSAEDKELGERMIRNSDDGAAEAMAAKYPYAIDEIAAEYELKGTSGAGGWGMSSTTTADVADFLAAKQRREPDSPLLRWMATASEVAADGTVQDWGTSQVPGVTGTKWGWSDLGVPEVASASIGPGFTVSAHTYGTAAEQTRDVLAVVPEVVGELYAACVPWPLPCELGVAIATVVGSQSLCAYKC</sequence>
<protein>
    <recommendedName>
        <fullName evidence="4">Serine hydrolase</fullName>
    </recommendedName>
</protein>
<accession>A0A7D6VE85</accession>
<dbReference type="Proteomes" id="UP000515512">
    <property type="component" value="Chromosome"/>
</dbReference>
<evidence type="ECO:0000313" key="2">
    <source>
        <dbReference type="EMBL" id="QLY33334.1"/>
    </source>
</evidence>
<dbReference type="RefSeq" id="WP_181584498.1">
    <property type="nucleotide sequence ID" value="NZ_CP059399.1"/>
</dbReference>
<dbReference type="EMBL" id="CP059399">
    <property type="protein sequence ID" value="QLY33334.1"/>
    <property type="molecule type" value="Genomic_DNA"/>
</dbReference>
<evidence type="ECO:0008006" key="4">
    <source>
        <dbReference type="Google" id="ProtNLM"/>
    </source>
</evidence>
<dbReference type="Gene3D" id="3.40.710.10">
    <property type="entry name" value="DD-peptidase/beta-lactamase superfamily"/>
    <property type="match status" value="1"/>
</dbReference>
<reference evidence="2 3" key="1">
    <citation type="submission" date="2020-07" db="EMBL/GenBank/DDBJ databases">
        <authorList>
            <person name="Zhuang K."/>
            <person name="Ran Y."/>
        </authorList>
    </citation>
    <scope>NUCLEOTIDE SEQUENCE [LARGE SCALE GENOMIC DNA]</scope>
    <source>
        <strain evidence="2 3">WCH-YHL-001</strain>
    </source>
</reference>
<keyword evidence="3" id="KW-1185">Reference proteome</keyword>
<proteinExistence type="predicted"/>
<gene>
    <name evidence="2" type="ORF">H0264_14835</name>
</gene>